<evidence type="ECO:0000256" key="3">
    <source>
        <dbReference type="SAM" id="Phobius"/>
    </source>
</evidence>
<dbReference type="CDD" id="cd14014">
    <property type="entry name" value="STKc_PknB_like"/>
    <property type="match status" value="1"/>
</dbReference>
<evidence type="ECO:0000256" key="2">
    <source>
        <dbReference type="ARBA" id="ARBA00022840"/>
    </source>
</evidence>
<dbReference type="SUPFAM" id="SSF56112">
    <property type="entry name" value="Protein kinase-like (PK-like)"/>
    <property type="match status" value="1"/>
</dbReference>
<dbReference type="InterPro" id="IPR000719">
    <property type="entry name" value="Prot_kinase_dom"/>
</dbReference>
<evidence type="ECO:0000259" key="4">
    <source>
        <dbReference type="PROSITE" id="PS50011"/>
    </source>
</evidence>
<protein>
    <submittedName>
        <fullName evidence="5">Serine/threonine protein kinase</fullName>
    </submittedName>
</protein>
<dbReference type="InterPro" id="IPR008271">
    <property type="entry name" value="Ser/Thr_kinase_AS"/>
</dbReference>
<name>A0A6H1TWG9_9CYAN</name>
<keyword evidence="3" id="KW-0812">Transmembrane</keyword>
<accession>A0A6H1TWG9</accession>
<keyword evidence="5" id="KW-0808">Transferase</keyword>
<dbReference type="Gene3D" id="1.10.510.10">
    <property type="entry name" value="Transferase(Phosphotransferase) domain 1"/>
    <property type="match status" value="1"/>
</dbReference>
<dbReference type="PANTHER" id="PTHR24363:SF7">
    <property type="entry name" value="SERINE_THREONINE-PROTEIN KINASE-LIKE PROTEIN E"/>
    <property type="match status" value="1"/>
</dbReference>
<keyword evidence="5" id="KW-0418">Kinase</keyword>
<proteinExistence type="predicted"/>
<keyword evidence="1" id="KW-0547">Nucleotide-binding</keyword>
<evidence type="ECO:0000256" key="1">
    <source>
        <dbReference type="ARBA" id="ARBA00022741"/>
    </source>
</evidence>
<dbReference type="Proteomes" id="UP000500857">
    <property type="component" value="Chromosome"/>
</dbReference>
<evidence type="ECO:0000313" key="5">
    <source>
        <dbReference type="EMBL" id="QIZ70546.1"/>
    </source>
</evidence>
<dbReference type="PANTHER" id="PTHR24363">
    <property type="entry name" value="SERINE/THREONINE PROTEIN KINASE"/>
    <property type="match status" value="1"/>
</dbReference>
<feature type="transmembrane region" description="Helical" evidence="3">
    <location>
        <begin position="320"/>
        <end position="345"/>
    </location>
</feature>
<gene>
    <name evidence="5" type="ORF">HCG48_08080</name>
</gene>
<keyword evidence="5" id="KW-0723">Serine/threonine-protein kinase</keyword>
<keyword evidence="3" id="KW-0472">Membrane</keyword>
<dbReference type="GO" id="GO:0005524">
    <property type="term" value="F:ATP binding"/>
    <property type="evidence" value="ECO:0007669"/>
    <property type="project" value="UniProtKB-KW"/>
</dbReference>
<keyword evidence="3" id="KW-1133">Transmembrane helix</keyword>
<keyword evidence="2" id="KW-0067">ATP-binding</keyword>
<dbReference type="RefSeq" id="WP_168568701.1">
    <property type="nucleotide sequence ID" value="NZ_CP051167.1"/>
</dbReference>
<keyword evidence="6" id="KW-1185">Reference proteome</keyword>
<dbReference type="Gene3D" id="3.30.200.20">
    <property type="entry name" value="Phosphorylase Kinase, domain 1"/>
    <property type="match status" value="1"/>
</dbReference>
<dbReference type="PROSITE" id="PS50011">
    <property type="entry name" value="PROTEIN_KINASE_DOM"/>
    <property type="match status" value="1"/>
</dbReference>
<dbReference type="Pfam" id="PF00069">
    <property type="entry name" value="Pkinase"/>
    <property type="match status" value="1"/>
</dbReference>
<feature type="domain" description="Protein kinase" evidence="4">
    <location>
        <begin position="12"/>
        <end position="266"/>
    </location>
</feature>
<dbReference type="EMBL" id="CP051167">
    <property type="protein sequence ID" value="QIZ70546.1"/>
    <property type="molecule type" value="Genomic_DNA"/>
</dbReference>
<dbReference type="GO" id="GO:0004674">
    <property type="term" value="F:protein serine/threonine kinase activity"/>
    <property type="evidence" value="ECO:0007669"/>
    <property type="project" value="UniProtKB-KW"/>
</dbReference>
<dbReference type="InterPro" id="IPR011009">
    <property type="entry name" value="Kinase-like_dom_sf"/>
</dbReference>
<organism evidence="5 6">
    <name type="scientific">Oxynema aestuarii AP17</name>
    <dbReference type="NCBI Taxonomy" id="2064643"/>
    <lineage>
        <taxon>Bacteria</taxon>
        <taxon>Bacillati</taxon>
        <taxon>Cyanobacteriota</taxon>
        <taxon>Cyanophyceae</taxon>
        <taxon>Oscillatoriophycideae</taxon>
        <taxon>Oscillatoriales</taxon>
        <taxon>Oscillatoriaceae</taxon>
        <taxon>Oxynema</taxon>
        <taxon>Oxynema aestuarii</taxon>
    </lineage>
</organism>
<dbReference type="AlphaFoldDB" id="A0A6H1TWG9"/>
<dbReference type="KEGG" id="oxy:HCG48_08080"/>
<evidence type="ECO:0000313" key="6">
    <source>
        <dbReference type="Proteomes" id="UP000500857"/>
    </source>
</evidence>
<reference evidence="5 6" key="1">
    <citation type="submission" date="2020-04" db="EMBL/GenBank/DDBJ databases">
        <authorList>
            <person name="Basu S."/>
            <person name="Maruthanayagam V."/>
            <person name="Chakraborty S."/>
            <person name="Pramanik A."/>
            <person name="Mukherjee J."/>
            <person name="Brink B."/>
        </authorList>
    </citation>
    <scope>NUCLEOTIDE SEQUENCE [LARGE SCALE GENOMIC DNA]</scope>
    <source>
        <strain evidence="5 6">AP17</strain>
    </source>
</reference>
<dbReference type="PROSITE" id="PS00108">
    <property type="entry name" value="PROTEIN_KINASE_ST"/>
    <property type="match status" value="1"/>
</dbReference>
<feature type="transmembrane region" description="Helical" evidence="3">
    <location>
        <begin position="366"/>
        <end position="390"/>
    </location>
</feature>
<dbReference type="SMART" id="SM00220">
    <property type="entry name" value="S_TKc"/>
    <property type="match status" value="1"/>
</dbReference>
<sequence length="393" mass="45821">MLEPDRLLHERYQLQHRLSENQVRQTWLAKDLQAPPDSDDRVVLKLLPFGGEVQWEHLKLFEREAHILQQLQHPRIPRYRDYFHIDDRSLWFALVQEYIPANSLKQWQENGKRFDERDVRRIARELLDILIYLHHLNPPVLHRDLKPSNLLVDDSWQVYLVDFGAVQDKSAIEGSTFTVVGTYGYAPMEQFGGRTVPASDLYALGATLIHLLSGIAPADLPQADLRFQFRDRISASEGLICWLEKMTEPSVERRFASAREAKEALDAPPRALATVPQQAIANTSGQGGIFDPNVPVPEEILGWNWGAFLMANWWPLTNRVWFGLLSWMPFPFGSIVNVLLGYKGNEWAWKSRRWRSIEQFKSHQRGWTIAGIFFAIPWYVLMWMILWWLLEEL</sequence>